<dbReference type="CDD" id="cd07377">
    <property type="entry name" value="WHTH_GntR"/>
    <property type="match status" value="1"/>
</dbReference>
<dbReference type="Pfam" id="PF00392">
    <property type="entry name" value="GntR"/>
    <property type="match status" value="1"/>
</dbReference>
<dbReference type="InterPro" id="IPR025997">
    <property type="entry name" value="SBP_2_dom"/>
</dbReference>
<evidence type="ECO:0000256" key="3">
    <source>
        <dbReference type="ARBA" id="ARBA00023125"/>
    </source>
</evidence>
<dbReference type="Gene3D" id="1.10.10.10">
    <property type="entry name" value="Winged helix-like DNA-binding domain superfamily/Winged helix DNA-binding domain"/>
    <property type="match status" value="1"/>
</dbReference>
<dbReference type="KEGG" id="bliq:INP51_02670"/>
<evidence type="ECO:0000256" key="2">
    <source>
        <dbReference type="ARBA" id="ARBA00023015"/>
    </source>
</evidence>
<protein>
    <submittedName>
        <fullName evidence="7">GntR family transcriptional regulator</fullName>
    </submittedName>
</protein>
<dbReference type="PROSITE" id="PS50949">
    <property type="entry name" value="HTH_GNTR"/>
    <property type="match status" value="1"/>
</dbReference>
<evidence type="ECO:0000256" key="4">
    <source>
        <dbReference type="ARBA" id="ARBA00023163"/>
    </source>
</evidence>
<dbReference type="EMBL" id="CP063304">
    <property type="protein sequence ID" value="QOV19889.1"/>
    <property type="molecule type" value="Genomic_DNA"/>
</dbReference>
<dbReference type="Gene3D" id="3.40.50.2300">
    <property type="match status" value="2"/>
</dbReference>
<dbReference type="InterPro" id="IPR000524">
    <property type="entry name" value="Tscrpt_reg_HTH_GntR"/>
</dbReference>
<dbReference type="InterPro" id="IPR036388">
    <property type="entry name" value="WH-like_DNA-bd_sf"/>
</dbReference>
<sequence>MKHLPLYEKIYKDISDAINRGDYKPGDKLPSEKELTEKYNVSRITSKKSLEMLSDEGRIVRMPGKGSFVTNAAVKLKGHSYREASADNSDHENRLPENAKFGDDDQQEKEKFEIRLIGVIMEGFGNGFGSTMLNSIERECRKKGLTMLFRCSDGSVDEETKAIDDFIKANVKGMIIMCAQDENYNPRILQLVVEHFPVVTIDRQMKGIPVSHVGTNNIEASRKLTECLLDQGCRGICFVKPDADNTSTLQERIKGFNQAMNEHGIITDASNYVTNLKATLPKHHFQEMIEQDKETIYQHLTEYPQTEAFFAAEYGIALILYQCLLERGVEKKYPIVCFDSNDNITGQYPFLHVQQGEEEIGKGAVDTLLDVMKGERNVRTIMVPYEIKR</sequence>
<evidence type="ECO:0000313" key="7">
    <source>
        <dbReference type="EMBL" id="QOV19889.1"/>
    </source>
</evidence>
<keyword evidence="2" id="KW-0805">Transcription regulation</keyword>
<keyword evidence="1" id="KW-0678">Repressor</keyword>
<feature type="domain" description="HTH gntR-type" evidence="6">
    <location>
        <begin position="4"/>
        <end position="72"/>
    </location>
</feature>
<dbReference type="AlphaFoldDB" id="A0A7M2RI06"/>
<dbReference type="PANTHER" id="PTHR30146">
    <property type="entry name" value="LACI-RELATED TRANSCRIPTIONAL REPRESSOR"/>
    <property type="match status" value="1"/>
</dbReference>
<keyword evidence="3" id="KW-0238">DNA-binding</keyword>
<dbReference type="Pfam" id="PF13407">
    <property type="entry name" value="Peripla_BP_4"/>
    <property type="match status" value="1"/>
</dbReference>
<evidence type="ECO:0000256" key="1">
    <source>
        <dbReference type="ARBA" id="ARBA00022491"/>
    </source>
</evidence>
<dbReference type="Proteomes" id="UP000593601">
    <property type="component" value="Chromosome"/>
</dbReference>
<dbReference type="SMART" id="SM00345">
    <property type="entry name" value="HTH_GNTR"/>
    <property type="match status" value="1"/>
</dbReference>
<feature type="region of interest" description="Disordered" evidence="5">
    <location>
        <begin position="82"/>
        <end position="105"/>
    </location>
</feature>
<dbReference type="PANTHER" id="PTHR30146:SF95">
    <property type="entry name" value="RIBOSE OPERON REPRESSOR"/>
    <property type="match status" value="1"/>
</dbReference>
<proteinExistence type="predicted"/>
<gene>
    <name evidence="7" type="ORF">INP51_02670</name>
</gene>
<organism evidence="7 8">
    <name type="scientific">Blautia liquoris</name>
    <dbReference type="NCBI Taxonomy" id="2779518"/>
    <lineage>
        <taxon>Bacteria</taxon>
        <taxon>Bacillati</taxon>
        <taxon>Bacillota</taxon>
        <taxon>Clostridia</taxon>
        <taxon>Lachnospirales</taxon>
        <taxon>Lachnospiraceae</taxon>
        <taxon>Blautia</taxon>
    </lineage>
</organism>
<reference evidence="7 8" key="1">
    <citation type="submission" date="2020-10" db="EMBL/GenBank/DDBJ databases">
        <title>Blautia liquoris sp.nov., isolated from the mud in a fermentation cellar used for the production of Chinese strong-flavoured liquor.</title>
        <authorList>
            <person name="Lu L."/>
        </authorList>
    </citation>
    <scope>NUCLEOTIDE SEQUENCE [LARGE SCALE GENOMIC DNA]</scope>
    <source>
        <strain evidence="7 8">LZLJ-3</strain>
    </source>
</reference>
<keyword evidence="8" id="KW-1185">Reference proteome</keyword>
<dbReference type="InterPro" id="IPR036390">
    <property type="entry name" value="WH_DNA-bd_sf"/>
</dbReference>
<keyword evidence="4" id="KW-0804">Transcription</keyword>
<evidence type="ECO:0000256" key="5">
    <source>
        <dbReference type="SAM" id="MobiDB-lite"/>
    </source>
</evidence>
<dbReference type="GO" id="GO:0003700">
    <property type="term" value="F:DNA-binding transcription factor activity"/>
    <property type="evidence" value="ECO:0007669"/>
    <property type="project" value="InterPro"/>
</dbReference>
<evidence type="ECO:0000313" key="8">
    <source>
        <dbReference type="Proteomes" id="UP000593601"/>
    </source>
</evidence>
<dbReference type="RefSeq" id="WP_193736209.1">
    <property type="nucleotide sequence ID" value="NZ_CP063304.1"/>
</dbReference>
<evidence type="ECO:0000259" key="6">
    <source>
        <dbReference type="PROSITE" id="PS50949"/>
    </source>
</evidence>
<dbReference type="CDD" id="cd06267">
    <property type="entry name" value="PBP1_LacI_sugar_binding-like"/>
    <property type="match status" value="1"/>
</dbReference>
<dbReference type="PRINTS" id="PR00035">
    <property type="entry name" value="HTHGNTR"/>
</dbReference>
<dbReference type="InterPro" id="IPR028082">
    <property type="entry name" value="Peripla_BP_I"/>
</dbReference>
<name>A0A7M2RI06_9FIRM</name>
<dbReference type="GO" id="GO:0000976">
    <property type="term" value="F:transcription cis-regulatory region binding"/>
    <property type="evidence" value="ECO:0007669"/>
    <property type="project" value="TreeGrafter"/>
</dbReference>
<dbReference type="SUPFAM" id="SSF53822">
    <property type="entry name" value="Periplasmic binding protein-like I"/>
    <property type="match status" value="1"/>
</dbReference>
<accession>A0A7M2RI06</accession>
<dbReference type="SUPFAM" id="SSF46785">
    <property type="entry name" value="Winged helix' DNA-binding domain"/>
    <property type="match status" value="1"/>
</dbReference>